<dbReference type="FunFam" id="3.80.10.10:FF:000041">
    <property type="entry name" value="LRR receptor-like serine/threonine-protein kinase ERECTA"/>
    <property type="match status" value="1"/>
</dbReference>
<dbReference type="Proteomes" id="UP000631114">
    <property type="component" value="Unassembled WGS sequence"/>
</dbReference>
<dbReference type="InterPro" id="IPR053211">
    <property type="entry name" value="DNA_repair-toleration"/>
</dbReference>
<evidence type="ECO:0000259" key="5">
    <source>
        <dbReference type="Pfam" id="PF08263"/>
    </source>
</evidence>
<sequence>TKSGSSRVAAFSGGGVEKVPLVDDGVGLEEDSVRCLQGLKNTFKDPNNRLTSWSFSGDVCRLDGVSCFDDNRVIGLQLSSLELGGEIPDSLQFCKSLVTLNLSNNTLSGAIPSQICEWLPYLVNLDLSNNHLSGPVPQQLVKCKYLKNLLLSDNSLSGPLPYKLPPFVQALNLSDNSLSGSIPSRICHWYSPIISLDLSRNRLSGQIPPELVTCNNLKTLVLSYNHLSGPVPNQLSRFIQGDSSMSFGNNKGLCADFEGLPSCHSTSKKHKVIMFILFDESMDHRLMACGLWLVACGL</sequence>
<evidence type="ECO:0000256" key="3">
    <source>
        <dbReference type="ARBA" id="ARBA00022737"/>
    </source>
</evidence>
<evidence type="ECO:0000256" key="1">
    <source>
        <dbReference type="ARBA" id="ARBA00022614"/>
    </source>
</evidence>
<dbReference type="EMBL" id="JADFTS010000001">
    <property type="protein sequence ID" value="KAF9623286.1"/>
    <property type="molecule type" value="Genomic_DNA"/>
</dbReference>
<reference evidence="6 7" key="1">
    <citation type="submission" date="2020-10" db="EMBL/GenBank/DDBJ databases">
        <title>The Coptis chinensis genome and diversification of protoberbering-type alkaloids.</title>
        <authorList>
            <person name="Wang B."/>
            <person name="Shu S."/>
            <person name="Song C."/>
            <person name="Liu Y."/>
        </authorList>
    </citation>
    <scope>NUCLEOTIDE SEQUENCE [LARGE SCALE GENOMIC DNA]</scope>
    <source>
        <strain evidence="6">HL-2020</strain>
        <tissue evidence="6">Leaf</tissue>
    </source>
</reference>
<dbReference type="SUPFAM" id="SSF52058">
    <property type="entry name" value="L domain-like"/>
    <property type="match status" value="1"/>
</dbReference>
<dbReference type="InterPro" id="IPR001611">
    <property type="entry name" value="Leu-rich_rpt"/>
</dbReference>
<keyword evidence="3" id="KW-0677">Repeat</keyword>
<evidence type="ECO:0000256" key="4">
    <source>
        <dbReference type="ARBA" id="ARBA00023180"/>
    </source>
</evidence>
<feature type="non-terminal residue" evidence="6">
    <location>
        <position position="1"/>
    </location>
</feature>
<feature type="domain" description="Leucine-rich repeat-containing N-terminal plant-type" evidence="5">
    <location>
        <begin position="31"/>
        <end position="67"/>
    </location>
</feature>
<dbReference type="OrthoDB" id="2151624at2759"/>
<dbReference type="Pfam" id="PF00560">
    <property type="entry name" value="LRR_1"/>
    <property type="match status" value="5"/>
</dbReference>
<dbReference type="PRINTS" id="PR00019">
    <property type="entry name" value="LEURICHRPT"/>
</dbReference>
<keyword evidence="2" id="KW-0732">Signal</keyword>
<evidence type="ECO:0000256" key="2">
    <source>
        <dbReference type="ARBA" id="ARBA00022729"/>
    </source>
</evidence>
<gene>
    <name evidence="6" type="ORF">IFM89_000775</name>
</gene>
<evidence type="ECO:0000313" key="6">
    <source>
        <dbReference type="EMBL" id="KAF9623286.1"/>
    </source>
</evidence>
<keyword evidence="1" id="KW-0433">Leucine-rich repeat</keyword>
<dbReference type="InterPro" id="IPR013210">
    <property type="entry name" value="LRR_N_plant-typ"/>
</dbReference>
<comment type="caution">
    <text evidence="6">The sequence shown here is derived from an EMBL/GenBank/DDBJ whole genome shotgun (WGS) entry which is preliminary data.</text>
</comment>
<keyword evidence="7" id="KW-1185">Reference proteome</keyword>
<dbReference type="InterPro" id="IPR032675">
    <property type="entry name" value="LRR_dom_sf"/>
</dbReference>
<dbReference type="PANTHER" id="PTHR48060">
    <property type="entry name" value="DNA DAMAGE-REPAIR/TOLERATION PROTEIN DRT100"/>
    <property type="match status" value="1"/>
</dbReference>
<dbReference type="Gene3D" id="3.80.10.10">
    <property type="entry name" value="Ribonuclease Inhibitor"/>
    <property type="match status" value="2"/>
</dbReference>
<dbReference type="AlphaFoldDB" id="A0A835ITB8"/>
<keyword evidence="4" id="KW-0325">Glycoprotein</keyword>
<evidence type="ECO:0000313" key="7">
    <source>
        <dbReference type="Proteomes" id="UP000631114"/>
    </source>
</evidence>
<dbReference type="PANTHER" id="PTHR48060:SF22">
    <property type="entry name" value="INACTIVE LRR RECEPTOR-LIKE SERINE_THREONINE-PROTEIN KINASE BIR2"/>
    <property type="match status" value="1"/>
</dbReference>
<organism evidence="6 7">
    <name type="scientific">Coptis chinensis</name>
    <dbReference type="NCBI Taxonomy" id="261450"/>
    <lineage>
        <taxon>Eukaryota</taxon>
        <taxon>Viridiplantae</taxon>
        <taxon>Streptophyta</taxon>
        <taxon>Embryophyta</taxon>
        <taxon>Tracheophyta</taxon>
        <taxon>Spermatophyta</taxon>
        <taxon>Magnoliopsida</taxon>
        <taxon>Ranunculales</taxon>
        <taxon>Ranunculaceae</taxon>
        <taxon>Coptidoideae</taxon>
        <taxon>Coptis</taxon>
    </lineage>
</organism>
<accession>A0A835ITB8</accession>
<dbReference type="Pfam" id="PF08263">
    <property type="entry name" value="LRRNT_2"/>
    <property type="match status" value="1"/>
</dbReference>
<proteinExistence type="predicted"/>
<name>A0A835ITB8_9MAGN</name>
<protein>
    <recommendedName>
        <fullName evidence="5">Leucine-rich repeat-containing N-terminal plant-type domain-containing protein</fullName>
    </recommendedName>
</protein>